<dbReference type="InterPro" id="IPR054708">
    <property type="entry name" value="MTPAP-like_central"/>
</dbReference>
<evidence type="ECO:0000313" key="15">
    <source>
        <dbReference type="EMBL" id="KAK2164252.1"/>
    </source>
</evidence>
<comment type="cofactor">
    <cofactor evidence="2">
        <name>Mg(2+)</name>
        <dbReference type="ChEBI" id="CHEBI:18420"/>
    </cofactor>
</comment>
<reference evidence="15" key="1">
    <citation type="journal article" date="2023" name="Mol. Biol. Evol.">
        <title>Third-Generation Sequencing Reveals the Adaptive Role of the Epigenome in Three Deep-Sea Polychaetes.</title>
        <authorList>
            <person name="Perez M."/>
            <person name="Aroh O."/>
            <person name="Sun Y."/>
            <person name="Lan Y."/>
            <person name="Juniper S.K."/>
            <person name="Young C.R."/>
            <person name="Angers B."/>
            <person name="Qian P.Y."/>
        </authorList>
    </citation>
    <scope>NUCLEOTIDE SEQUENCE</scope>
    <source>
        <strain evidence="15">P08H-3</strain>
    </source>
</reference>
<name>A0AAD9K3U6_9ANNE</name>
<feature type="domain" description="RRM" evidence="14">
    <location>
        <begin position="36"/>
        <end position="107"/>
    </location>
</feature>
<dbReference type="InterPro" id="IPR035979">
    <property type="entry name" value="RBD_domain_sf"/>
</dbReference>
<dbReference type="PANTHER" id="PTHR12271:SF127">
    <property type="entry name" value="SPECKLE TARGETED PIP5K1A-REGULATED POLY(A) POLYMERASE"/>
    <property type="match status" value="1"/>
</dbReference>
<dbReference type="SUPFAM" id="SSF81301">
    <property type="entry name" value="Nucleotidyltransferase"/>
    <property type="match status" value="1"/>
</dbReference>
<evidence type="ECO:0000256" key="9">
    <source>
        <dbReference type="ARBA" id="ARBA00030790"/>
    </source>
</evidence>
<dbReference type="PROSITE" id="PS50102">
    <property type="entry name" value="RRM"/>
    <property type="match status" value="1"/>
</dbReference>
<dbReference type="Gene3D" id="1.10.1410.10">
    <property type="match status" value="1"/>
</dbReference>
<dbReference type="CDD" id="cd00590">
    <property type="entry name" value="RRM_SF"/>
    <property type="match status" value="1"/>
</dbReference>
<dbReference type="GO" id="GO:0050265">
    <property type="term" value="F:RNA uridylyltransferase activity"/>
    <property type="evidence" value="ECO:0007669"/>
    <property type="project" value="UniProtKB-EC"/>
</dbReference>
<evidence type="ECO:0000256" key="13">
    <source>
        <dbReference type="SAM" id="MobiDB-lite"/>
    </source>
</evidence>
<dbReference type="Proteomes" id="UP001208570">
    <property type="component" value="Unassembled WGS sequence"/>
</dbReference>
<feature type="region of interest" description="Disordered" evidence="13">
    <location>
        <begin position="758"/>
        <end position="816"/>
    </location>
</feature>
<dbReference type="GO" id="GO:0031123">
    <property type="term" value="P:RNA 3'-end processing"/>
    <property type="evidence" value="ECO:0007669"/>
    <property type="project" value="TreeGrafter"/>
</dbReference>
<feature type="compositionally biased region" description="Polar residues" evidence="13">
    <location>
        <begin position="777"/>
        <end position="810"/>
    </location>
</feature>
<keyword evidence="6" id="KW-0548">Nucleotidyltransferase</keyword>
<gene>
    <name evidence="15" type="ORF">LSH36_67g05004</name>
</gene>
<feature type="region of interest" description="Disordered" evidence="13">
    <location>
        <begin position="638"/>
        <end position="718"/>
    </location>
</feature>
<dbReference type="SUPFAM" id="SSF81631">
    <property type="entry name" value="PAP/OAS1 substrate-binding domain"/>
    <property type="match status" value="1"/>
</dbReference>
<keyword evidence="16" id="KW-1185">Reference proteome</keyword>
<evidence type="ECO:0000256" key="1">
    <source>
        <dbReference type="ARBA" id="ARBA00001936"/>
    </source>
</evidence>
<evidence type="ECO:0000256" key="12">
    <source>
        <dbReference type="PROSITE-ProRule" id="PRU00176"/>
    </source>
</evidence>
<dbReference type="EC" id="2.7.7.52" evidence="3"/>
<dbReference type="SUPFAM" id="SSF54928">
    <property type="entry name" value="RNA-binding domain, RBD"/>
    <property type="match status" value="1"/>
</dbReference>
<evidence type="ECO:0000256" key="8">
    <source>
        <dbReference type="ARBA" id="ARBA00022842"/>
    </source>
</evidence>
<comment type="catalytic activity">
    <reaction evidence="11">
        <text>RNA(n) + UTP = RNA(n)-3'-uridine ribonucleotide + diphosphate</text>
        <dbReference type="Rhea" id="RHEA:14785"/>
        <dbReference type="Rhea" id="RHEA-COMP:14527"/>
        <dbReference type="Rhea" id="RHEA-COMP:17348"/>
        <dbReference type="ChEBI" id="CHEBI:33019"/>
        <dbReference type="ChEBI" id="CHEBI:46398"/>
        <dbReference type="ChEBI" id="CHEBI:140395"/>
        <dbReference type="ChEBI" id="CHEBI:173116"/>
        <dbReference type="EC" id="2.7.7.52"/>
    </reaction>
</comment>
<dbReference type="SMART" id="SM00360">
    <property type="entry name" value="RRM"/>
    <property type="match status" value="1"/>
</dbReference>
<dbReference type="Gene3D" id="3.30.70.330">
    <property type="match status" value="1"/>
</dbReference>
<evidence type="ECO:0000256" key="4">
    <source>
        <dbReference type="ARBA" id="ARBA00021679"/>
    </source>
</evidence>
<evidence type="ECO:0000256" key="6">
    <source>
        <dbReference type="ARBA" id="ARBA00022695"/>
    </source>
</evidence>
<dbReference type="Pfam" id="PF23085">
    <property type="entry name" value="RRM_PARP14_3"/>
    <property type="match status" value="1"/>
</dbReference>
<dbReference type="PANTHER" id="PTHR12271">
    <property type="entry name" value="POLY A POLYMERASE CID PAP -RELATED"/>
    <property type="match status" value="1"/>
</dbReference>
<feature type="compositionally biased region" description="Polar residues" evidence="13">
    <location>
        <begin position="662"/>
        <end position="674"/>
    </location>
</feature>
<dbReference type="InterPro" id="IPR000504">
    <property type="entry name" value="RRM_dom"/>
</dbReference>
<organism evidence="15 16">
    <name type="scientific">Paralvinella palmiformis</name>
    <dbReference type="NCBI Taxonomy" id="53620"/>
    <lineage>
        <taxon>Eukaryota</taxon>
        <taxon>Metazoa</taxon>
        <taxon>Spiralia</taxon>
        <taxon>Lophotrochozoa</taxon>
        <taxon>Annelida</taxon>
        <taxon>Polychaeta</taxon>
        <taxon>Sedentaria</taxon>
        <taxon>Canalipalpata</taxon>
        <taxon>Terebellida</taxon>
        <taxon>Terebelliformia</taxon>
        <taxon>Alvinellidae</taxon>
        <taxon>Paralvinella</taxon>
    </lineage>
</organism>
<dbReference type="InterPro" id="IPR012677">
    <property type="entry name" value="Nucleotide-bd_a/b_plait_sf"/>
</dbReference>
<comment type="caution">
    <text evidence="15">The sequence shown here is derived from an EMBL/GenBank/DDBJ whole genome shotgun (WGS) entry which is preliminary data.</text>
</comment>
<dbReference type="GO" id="GO:1990817">
    <property type="term" value="F:poly(A) RNA polymerase activity"/>
    <property type="evidence" value="ECO:0007669"/>
    <property type="project" value="TreeGrafter"/>
</dbReference>
<dbReference type="GO" id="GO:0003723">
    <property type="term" value="F:RNA binding"/>
    <property type="evidence" value="ECO:0007669"/>
    <property type="project" value="UniProtKB-UniRule"/>
</dbReference>
<dbReference type="Pfam" id="PF03828">
    <property type="entry name" value="PAP_assoc"/>
    <property type="match status" value="1"/>
</dbReference>
<evidence type="ECO:0000256" key="2">
    <source>
        <dbReference type="ARBA" id="ARBA00001946"/>
    </source>
</evidence>
<keyword evidence="7" id="KW-0479">Metal-binding</keyword>
<keyword evidence="12" id="KW-0694">RNA-binding</keyword>
<evidence type="ECO:0000313" key="16">
    <source>
        <dbReference type="Proteomes" id="UP001208570"/>
    </source>
</evidence>
<feature type="compositionally biased region" description="Polar residues" evidence="13">
    <location>
        <begin position="681"/>
        <end position="718"/>
    </location>
</feature>
<evidence type="ECO:0000256" key="3">
    <source>
        <dbReference type="ARBA" id="ARBA00012472"/>
    </source>
</evidence>
<comment type="cofactor">
    <cofactor evidence="1">
        <name>Mn(2+)</name>
        <dbReference type="ChEBI" id="CHEBI:29035"/>
    </cofactor>
</comment>
<proteinExistence type="predicted"/>
<dbReference type="InterPro" id="IPR002058">
    <property type="entry name" value="PAP_assoc"/>
</dbReference>
<keyword evidence="5" id="KW-0808">Transferase</keyword>
<dbReference type="GO" id="GO:0046872">
    <property type="term" value="F:metal ion binding"/>
    <property type="evidence" value="ECO:0007669"/>
    <property type="project" value="UniProtKB-KW"/>
</dbReference>
<dbReference type="EMBL" id="JAODUP010000067">
    <property type="protein sequence ID" value="KAK2164252.1"/>
    <property type="molecule type" value="Genomic_DNA"/>
</dbReference>
<dbReference type="AlphaFoldDB" id="A0AAD9K3U6"/>
<evidence type="ECO:0000256" key="10">
    <source>
        <dbReference type="ARBA" id="ARBA00033036"/>
    </source>
</evidence>
<dbReference type="InterPro" id="IPR043519">
    <property type="entry name" value="NT_sf"/>
</dbReference>
<evidence type="ECO:0000256" key="11">
    <source>
        <dbReference type="ARBA" id="ARBA00049105"/>
    </source>
</evidence>
<protein>
    <recommendedName>
        <fullName evidence="4">Speckle targeted PIP5K1A-regulated poly(A) polymerase</fullName>
        <ecNumber evidence="3">2.7.7.52</ecNumber>
    </recommendedName>
    <alternativeName>
        <fullName evidence="9">RNA-binding motif protein 21</fullName>
    </alternativeName>
    <alternativeName>
        <fullName evidence="10">U6 snRNA-specific terminal uridylyltransferase 1</fullName>
    </alternativeName>
</protein>
<evidence type="ECO:0000259" key="14">
    <source>
        <dbReference type="PROSITE" id="PS50102"/>
    </source>
</evidence>
<dbReference type="Pfam" id="PF22600">
    <property type="entry name" value="MTPAP-like_central"/>
    <property type="match status" value="1"/>
</dbReference>
<keyword evidence="8" id="KW-0460">Magnesium</keyword>
<feature type="compositionally biased region" description="Low complexity" evidence="13">
    <location>
        <begin position="638"/>
        <end position="652"/>
    </location>
</feature>
<evidence type="ECO:0000256" key="7">
    <source>
        <dbReference type="ARBA" id="ARBA00022723"/>
    </source>
</evidence>
<evidence type="ECO:0000256" key="5">
    <source>
        <dbReference type="ARBA" id="ARBA00022679"/>
    </source>
</evidence>
<sequence length="940" mass="105569">MICEICQREITDHDWSAHEQGKKHQKKLEAWKAVYCTLYVSNLQGCFTSAQLQNYFSSFGPVDKVKLLTHKGSAILIYENKKAAEEVLSQHCHQIRDKLIHVCRSHTYSQAAQQQNSGKPQEELEQLWLKLKQKDGIEAQMNCLLEQWSLTKQRAKQITKFVQALERAIQVAIPVNCDLDVVLQFIQGQHIMHRQPVLPQSKYLKGLKVENGFICFDSLQELPAAKMCRVIMRVLQTSNMRRYLTQFVPLGSARKPLLKFHYSCVKLDVDMTFHSNLSVRNTRLIQVLLELDDRVRLLVFTLRFWIKLSGFCDNQAIRITNYALFLLVYFYLENTEPRVLPSVEELSKLAVENGSSRIESEGWECTFAEDVDLIKSALLPQHNTQSVAELLRGFFSFYVKLDPLCTVICPRTGIGHSVLEFRKLVHNDEKLKPFKFRSLYLQDPFDLSHNTLTNVSQKYTHHFSKCLIESAEAIQCNLDDWNLMTILPTHPVTLEDDVIPLVNPLTVVLHFNASDLPESFWDCDTIDCAKYKWHQWVLDVLLQLLDAWKITCKDITRLGTAGMSAELKRKHEELRNHDDDDVKRQMIDQGKMMAMKVPWDENILSKISHILSDDFSNLVASSRNAAVPSENVIASCESSAASSQSPSSRSTALPPQNPAILSGNTALPSQNPVASSDKEPGTSSEIPSTSSENTIMSSENPATSSENLGPSSEIQTTSSVNTAISSANPAASTENLTISDNVSTDPSRFQSISCENTAASFSETDSSPEKTAISPEKSPTSSNHKDNSSSVMSISDNPHTSFVNSATSADNVAPPSEMPCSQYCLKRIVQQKTCIQCETLHVTWYGRKQMAGTIKIHEQSVSVLDVERQITAKLLELGEPSAGTPLLFDISLERVSYGHLTYMEISIRPKQTTGEIIQFCSFFHGYGYKVLRTALGLIAN</sequence>
<accession>A0AAD9K3U6</accession>